<feature type="chain" id="PRO_5020886630" evidence="2">
    <location>
        <begin position="24"/>
        <end position="156"/>
    </location>
</feature>
<proteinExistence type="predicted"/>
<dbReference type="Proteomes" id="UP000292702">
    <property type="component" value="Unassembled WGS sequence"/>
</dbReference>
<gene>
    <name evidence="3" type="ORF">EIP91_001435</name>
</gene>
<comment type="caution">
    <text evidence="3">The sequence shown here is derived from an EMBL/GenBank/DDBJ whole genome shotgun (WGS) entry which is preliminary data.</text>
</comment>
<keyword evidence="1" id="KW-0812">Transmembrane</keyword>
<evidence type="ECO:0000313" key="4">
    <source>
        <dbReference type="Proteomes" id="UP000292702"/>
    </source>
</evidence>
<accession>A0A4R0RGG9</accession>
<reference evidence="3 4" key="1">
    <citation type="submission" date="2018-11" db="EMBL/GenBank/DDBJ databases">
        <title>Genome assembly of Steccherinum ochraceum LE-BIN_3174, the white-rot fungus of the Steccherinaceae family (The Residual Polyporoid clade, Polyporales, Basidiomycota).</title>
        <authorList>
            <person name="Fedorova T.V."/>
            <person name="Glazunova O.A."/>
            <person name="Landesman E.O."/>
            <person name="Moiseenko K.V."/>
            <person name="Psurtseva N.V."/>
            <person name="Savinova O.S."/>
            <person name="Shakhova N.V."/>
            <person name="Tyazhelova T.V."/>
            <person name="Vasina D.V."/>
        </authorList>
    </citation>
    <scope>NUCLEOTIDE SEQUENCE [LARGE SCALE GENOMIC DNA]</scope>
    <source>
        <strain evidence="3 4">LE-BIN_3174</strain>
    </source>
</reference>
<feature type="transmembrane region" description="Helical" evidence="1">
    <location>
        <begin position="91"/>
        <end position="112"/>
    </location>
</feature>
<keyword evidence="4" id="KW-1185">Reference proteome</keyword>
<sequence length="156" mass="17057">MKVLAQFSKLTALVFAALPIVQAGVVGLFDKDGVVTTHETILEWIATTDANITYVGAPIDFTKRAAQNTMVVFCSTRTQNVCGPRPTSASVIVLAVVALAISSLPVAPIWTVDFVSLLELARSTFHSLEDFIRRRLTERELPVDLLIFVSDRLDPN</sequence>
<dbReference type="AlphaFoldDB" id="A0A4R0RGG9"/>
<evidence type="ECO:0000256" key="1">
    <source>
        <dbReference type="SAM" id="Phobius"/>
    </source>
</evidence>
<name>A0A4R0RGG9_9APHY</name>
<keyword evidence="1" id="KW-0472">Membrane</keyword>
<keyword evidence="1" id="KW-1133">Transmembrane helix</keyword>
<organism evidence="3 4">
    <name type="scientific">Steccherinum ochraceum</name>
    <dbReference type="NCBI Taxonomy" id="92696"/>
    <lineage>
        <taxon>Eukaryota</taxon>
        <taxon>Fungi</taxon>
        <taxon>Dikarya</taxon>
        <taxon>Basidiomycota</taxon>
        <taxon>Agaricomycotina</taxon>
        <taxon>Agaricomycetes</taxon>
        <taxon>Polyporales</taxon>
        <taxon>Steccherinaceae</taxon>
        <taxon>Steccherinum</taxon>
    </lineage>
</organism>
<dbReference type="EMBL" id="RWJN01000137">
    <property type="protein sequence ID" value="TCD66386.1"/>
    <property type="molecule type" value="Genomic_DNA"/>
</dbReference>
<dbReference type="OrthoDB" id="2985022at2759"/>
<evidence type="ECO:0000256" key="2">
    <source>
        <dbReference type="SAM" id="SignalP"/>
    </source>
</evidence>
<protein>
    <submittedName>
        <fullName evidence="3">Uncharacterized protein</fullName>
    </submittedName>
</protein>
<keyword evidence="2" id="KW-0732">Signal</keyword>
<feature type="signal peptide" evidence="2">
    <location>
        <begin position="1"/>
        <end position="23"/>
    </location>
</feature>
<evidence type="ECO:0000313" key="3">
    <source>
        <dbReference type="EMBL" id="TCD66386.1"/>
    </source>
</evidence>